<dbReference type="AlphaFoldDB" id="A0A9P5XNN2"/>
<reference evidence="2" key="1">
    <citation type="submission" date="2020-11" db="EMBL/GenBank/DDBJ databases">
        <authorList>
            <consortium name="DOE Joint Genome Institute"/>
            <person name="Ahrendt S."/>
            <person name="Riley R."/>
            <person name="Andreopoulos W."/>
            <person name="Labutti K."/>
            <person name="Pangilinan J."/>
            <person name="Ruiz-Duenas F.J."/>
            <person name="Barrasa J.M."/>
            <person name="Sanchez-Garcia M."/>
            <person name="Camarero S."/>
            <person name="Miyauchi S."/>
            <person name="Serrano A."/>
            <person name="Linde D."/>
            <person name="Babiker R."/>
            <person name="Drula E."/>
            <person name="Ayuso-Fernandez I."/>
            <person name="Pacheco R."/>
            <person name="Padilla G."/>
            <person name="Ferreira P."/>
            <person name="Barriuso J."/>
            <person name="Kellner H."/>
            <person name="Castanera R."/>
            <person name="Alfaro M."/>
            <person name="Ramirez L."/>
            <person name="Pisabarro A.G."/>
            <person name="Kuo A."/>
            <person name="Tritt A."/>
            <person name="Lipzen A."/>
            <person name="He G."/>
            <person name="Yan M."/>
            <person name="Ng V."/>
            <person name="Cullen D."/>
            <person name="Martin F."/>
            <person name="Rosso M.-N."/>
            <person name="Henrissat B."/>
            <person name="Hibbett D."/>
            <person name="Martinez A.T."/>
            <person name="Grigoriev I.V."/>
        </authorList>
    </citation>
    <scope>NUCLEOTIDE SEQUENCE</scope>
    <source>
        <strain evidence="2">MF-IS2</strain>
    </source>
</reference>
<dbReference type="Gene3D" id="3.30.1330.30">
    <property type="match status" value="1"/>
</dbReference>
<dbReference type="Proteomes" id="UP000807342">
    <property type="component" value="Unassembled WGS sequence"/>
</dbReference>
<dbReference type="GO" id="GO:0034965">
    <property type="term" value="P:intronic box C/D snoRNA processing"/>
    <property type="evidence" value="ECO:0007669"/>
    <property type="project" value="TreeGrafter"/>
</dbReference>
<dbReference type="EMBL" id="MU151056">
    <property type="protein sequence ID" value="KAF9454123.1"/>
    <property type="molecule type" value="Genomic_DNA"/>
</dbReference>
<evidence type="ECO:0000256" key="1">
    <source>
        <dbReference type="SAM" id="MobiDB-lite"/>
    </source>
</evidence>
<keyword evidence="3" id="KW-1185">Reference proteome</keyword>
<dbReference type="GO" id="GO:0000171">
    <property type="term" value="F:ribonuclease MRP activity"/>
    <property type="evidence" value="ECO:0007669"/>
    <property type="project" value="TreeGrafter"/>
</dbReference>
<evidence type="ECO:0000313" key="3">
    <source>
        <dbReference type="Proteomes" id="UP000807342"/>
    </source>
</evidence>
<dbReference type="GO" id="GO:0008033">
    <property type="term" value="P:tRNA processing"/>
    <property type="evidence" value="ECO:0007669"/>
    <property type="project" value="InterPro"/>
</dbReference>
<dbReference type="PANTHER" id="PTHR28272">
    <property type="entry name" value="RIBONUCLEASES P/MRP PROTEIN SUBUNIT POP3"/>
    <property type="match status" value="1"/>
</dbReference>
<comment type="caution">
    <text evidence="2">The sequence shown here is derived from an EMBL/GenBank/DDBJ whole genome shotgun (WGS) entry which is preliminary data.</text>
</comment>
<dbReference type="Pfam" id="PF08228">
    <property type="entry name" value="RNase_P_pop3"/>
    <property type="match status" value="1"/>
</dbReference>
<dbReference type="GO" id="GO:0006364">
    <property type="term" value="P:rRNA processing"/>
    <property type="evidence" value="ECO:0007669"/>
    <property type="project" value="InterPro"/>
</dbReference>
<protein>
    <submittedName>
        <fullName evidence="2">Uncharacterized protein</fullName>
    </submittedName>
</protein>
<dbReference type="InterPro" id="IPR013241">
    <property type="entry name" value="RNase_P_Pop3"/>
</dbReference>
<dbReference type="OrthoDB" id="20109at2759"/>
<proteinExistence type="predicted"/>
<dbReference type="PANTHER" id="PTHR28272:SF1">
    <property type="entry name" value="RIBONUCLEASES P_MRP PROTEIN SUBUNIT POP3"/>
    <property type="match status" value="1"/>
</dbReference>
<name>A0A9P5XNN2_9AGAR</name>
<accession>A0A9P5XNN2</accession>
<gene>
    <name evidence="2" type="ORF">P691DRAFT_487865</name>
</gene>
<dbReference type="GO" id="GO:0005655">
    <property type="term" value="C:nucleolar ribonuclease P complex"/>
    <property type="evidence" value="ECO:0007669"/>
    <property type="project" value="TreeGrafter"/>
</dbReference>
<organism evidence="2 3">
    <name type="scientific">Macrolepiota fuliginosa MF-IS2</name>
    <dbReference type="NCBI Taxonomy" id="1400762"/>
    <lineage>
        <taxon>Eukaryota</taxon>
        <taxon>Fungi</taxon>
        <taxon>Dikarya</taxon>
        <taxon>Basidiomycota</taxon>
        <taxon>Agaricomycotina</taxon>
        <taxon>Agaricomycetes</taxon>
        <taxon>Agaricomycetidae</taxon>
        <taxon>Agaricales</taxon>
        <taxon>Agaricineae</taxon>
        <taxon>Agaricaceae</taxon>
        <taxon>Macrolepiota</taxon>
    </lineage>
</organism>
<sequence>MTQEKIAKVHVHHSQRAKARDGGDRKVAFKGVLDNPHRVSWPPVSANVQNSILAQLMEILDGVAEYHGKCCTNTRKRKRLSEVKDDSQPHNTKKRATSRNLPDIDRDLPSEARVDHLVLPDTAEGSEPPSILKSLVCGINAVTKQLEAQIEKCRAKMVLQIANNSRITEERNAMIKYLFVCRGDVDPSILVDHLPHLVAIYNVLRRPDLPPITLIPLPKGAETILAQAMGVRRLAAFAIDVIFNSSKELGD</sequence>
<feature type="region of interest" description="Disordered" evidence="1">
    <location>
        <begin position="79"/>
        <end position="106"/>
    </location>
</feature>
<dbReference type="GO" id="GO:0004526">
    <property type="term" value="F:ribonuclease P activity"/>
    <property type="evidence" value="ECO:0007669"/>
    <property type="project" value="TreeGrafter"/>
</dbReference>
<dbReference type="InterPro" id="IPR029064">
    <property type="entry name" value="Ribosomal_eL30-like_sf"/>
</dbReference>
<dbReference type="GO" id="GO:0000172">
    <property type="term" value="C:ribonuclease MRP complex"/>
    <property type="evidence" value="ECO:0007669"/>
    <property type="project" value="TreeGrafter"/>
</dbReference>
<evidence type="ECO:0000313" key="2">
    <source>
        <dbReference type="EMBL" id="KAF9454123.1"/>
    </source>
</evidence>
<dbReference type="GO" id="GO:0005829">
    <property type="term" value="C:cytosol"/>
    <property type="evidence" value="ECO:0007669"/>
    <property type="project" value="TreeGrafter"/>
</dbReference>